<reference evidence="4 5" key="1">
    <citation type="submission" date="2019-02" db="EMBL/GenBank/DDBJ databases">
        <title>Deep-cultivation of Planctomycetes and their phenomic and genomic characterization uncovers novel biology.</title>
        <authorList>
            <person name="Wiegand S."/>
            <person name="Jogler M."/>
            <person name="Boedeker C."/>
            <person name="Pinto D."/>
            <person name="Vollmers J."/>
            <person name="Rivas-Marin E."/>
            <person name="Kohn T."/>
            <person name="Peeters S.H."/>
            <person name="Heuer A."/>
            <person name="Rast P."/>
            <person name="Oberbeckmann S."/>
            <person name="Bunk B."/>
            <person name="Jeske O."/>
            <person name="Meyerdierks A."/>
            <person name="Storesund J.E."/>
            <person name="Kallscheuer N."/>
            <person name="Luecker S."/>
            <person name="Lage O.M."/>
            <person name="Pohl T."/>
            <person name="Merkel B.J."/>
            <person name="Hornburger P."/>
            <person name="Mueller R.-W."/>
            <person name="Bruemmer F."/>
            <person name="Labrenz M."/>
            <person name="Spormann A.M."/>
            <person name="Op den Camp H."/>
            <person name="Overmann J."/>
            <person name="Amann R."/>
            <person name="Jetten M.S.M."/>
            <person name="Mascher T."/>
            <person name="Medema M.H."/>
            <person name="Devos D.P."/>
            <person name="Kaster A.-K."/>
            <person name="Ovreas L."/>
            <person name="Rohde M."/>
            <person name="Galperin M.Y."/>
            <person name="Jogler C."/>
        </authorList>
    </citation>
    <scope>NUCLEOTIDE SEQUENCE [LARGE SCALE GENOMIC DNA]</scope>
    <source>
        <strain evidence="4 5">Pan189</strain>
    </source>
</reference>
<dbReference type="EMBL" id="CP036268">
    <property type="protein sequence ID" value="QDT35739.1"/>
    <property type="molecule type" value="Genomic_DNA"/>
</dbReference>
<sequence length="335" mass="37170" precursor="true">MRSLICCGFLVFLVALGCGQQARESARHVTSSPEVVSHNYLADSSAEGYSANNGYLAEPEGRDLADRDTYRKGAVVGMVAPDEAAVDSESSGAVEARRVSNTQSVESPKIIYTAEVSLRVDDFDQAQEDIKALVEQANGYVAKSSLQRNTGSSRWATWTLRVPSGRYSSVLDRFDDLGLVESRSESADDVTRQYIDLTARRDNFARLEARLIDLLEKRDGKIEEVIKVEKELARVRTEIERISGELRYLTNRVGYSTINLSVREEREFVHQEEPTLVAEISQTWNGSLANLSDFGERLLLGFIAVFPWLVTASVVIVPLAFLASLRRRKAVAAAK</sequence>
<organism evidence="4 5">
    <name type="scientific">Stratiformator vulcanicus</name>
    <dbReference type="NCBI Taxonomy" id="2527980"/>
    <lineage>
        <taxon>Bacteria</taxon>
        <taxon>Pseudomonadati</taxon>
        <taxon>Planctomycetota</taxon>
        <taxon>Planctomycetia</taxon>
        <taxon>Planctomycetales</taxon>
        <taxon>Planctomycetaceae</taxon>
        <taxon>Stratiformator</taxon>
    </lineage>
</organism>
<dbReference type="AlphaFoldDB" id="A0A517QVQ2"/>
<evidence type="ECO:0000313" key="4">
    <source>
        <dbReference type="EMBL" id="QDT35739.1"/>
    </source>
</evidence>
<dbReference type="RefSeq" id="WP_145362007.1">
    <property type="nucleotide sequence ID" value="NZ_CP036268.1"/>
</dbReference>
<evidence type="ECO:0000313" key="5">
    <source>
        <dbReference type="Proteomes" id="UP000317318"/>
    </source>
</evidence>
<evidence type="ECO:0000256" key="2">
    <source>
        <dbReference type="SAM" id="SignalP"/>
    </source>
</evidence>
<dbReference type="InterPro" id="IPR025645">
    <property type="entry name" value="DUF4349"/>
</dbReference>
<protein>
    <recommendedName>
        <fullName evidence="3">DUF4349 domain-containing protein</fullName>
    </recommendedName>
</protein>
<dbReference type="Proteomes" id="UP000317318">
    <property type="component" value="Chromosome"/>
</dbReference>
<keyword evidence="1" id="KW-0472">Membrane</keyword>
<feature type="domain" description="DUF4349" evidence="3">
    <location>
        <begin position="109"/>
        <end position="317"/>
    </location>
</feature>
<feature type="chain" id="PRO_5022174492" description="DUF4349 domain-containing protein" evidence="2">
    <location>
        <begin position="23"/>
        <end position="335"/>
    </location>
</feature>
<dbReference type="PROSITE" id="PS51257">
    <property type="entry name" value="PROKAR_LIPOPROTEIN"/>
    <property type="match status" value="1"/>
</dbReference>
<dbReference type="Pfam" id="PF14257">
    <property type="entry name" value="DUF4349"/>
    <property type="match status" value="1"/>
</dbReference>
<evidence type="ECO:0000259" key="3">
    <source>
        <dbReference type="Pfam" id="PF14257"/>
    </source>
</evidence>
<keyword evidence="1" id="KW-1133">Transmembrane helix</keyword>
<keyword evidence="2" id="KW-0732">Signal</keyword>
<feature type="transmembrane region" description="Helical" evidence="1">
    <location>
        <begin position="298"/>
        <end position="325"/>
    </location>
</feature>
<keyword evidence="5" id="KW-1185">Reference proteome</keyword>
<proteinExistence type="predicted"/>
<name>A0A517QVQ2_9PLAN</name>
<dbReference type="OrthoDB" id="280626at2"/>
<accession>A0A517QVQ2</accession>
<dbReference type="KEGG" id="svp:Pan189_00920"/>
<keyword evidence="1" id="KW-0812">Transmembrane</keyword>
<evidence type="ECO:0000256" key="1">
    <source>
        <dbReference type="SAM" id="Phobius"/>
    </source>
</evidence>
<gene>
    <name evidence="4" type="ORF">Pan189_00920</name>
</gene>
<feature type="signal peptide" evidence="2">
    <location>
        <begin position="1"/>
        <end position="22"/>
    </location>
</feature>